<proteinExistence type="predicted"/>
<dbReference type="EMBL" id="JAWJWE010000001">
    <property type="protein sequence ID" value="KAK6645171.1"/>
    <property type="molecule type" value="Genomic_DNA"/>
</dbReference>
<dbReference type="Proteomes" id="UP001372834">
    <property type="component" value="Unassembled WGS sequence"/>
</dbReference>
<name>A0AAN8SG90_POLSC</name>
<evidence type="ECO:0000313" key="5">
    <source>
        <dbReference type="Proteomes" id="UP001372834"/>
    </source>
</evidence>
<evidence type="ECO:0000313" key="3">
    <source>
        <dbReference type="EMBL" id="KAK6645171.1"/>
    </source>
</evidence>
<evidence type="ECO:0008006" key="6">
    <source>
        <dbReference type="Google" id="ProtNLM"/>
    </source>
</evidence>
<dbReference type="GO" id="GO:0097632">
    <property type="term" value="C:extrinsic component of phagophore assembly site membrane"/>
    <property type="evidence" value="ECO:0007669"/>
    <property type="project" value="TreeGrafter"/>
</dbReference>
<gene>
    <name evidence="3" type="ORF">RUM43_001447</name>
    <name evidence="2" type="ORF">RUM44_004462</name>
</gene>
<evidence type="ECO:0000313" key="4">
    <source>
        <dbReference type="Proteomes" id="UP001359485"/>
    </source>
</evidence>
<comment type="caution">
    <text evidence="3">The sequence shown here is derived from an EMBL/GenBank/DDBJ whole genome shotgun (WGS) entry which is preliminary data.</text>
</comment>
<dbReference type="GO" id="GO:0016240">
    <property type="term" value="P:autophagosome membrane docking"/>
    <property type="evidence" value="ECO:0007669"/>
    <property type="project" value="TreeGrafter"/>
</dbReference>
<sequence>MATNVSDDGSAPVDFNLSSTVETTVNKNSDICQKCLLCNNLRSTFYCKLCVANGDFVSSNPQNPERYSDKKLLWLRLKTDKQILSNKCMKVFEKMEVKTRLQSEISLCKGRIKLLLQLIKKKNEVIKKTNKDIETVKEKNLSRAQRLPRNKERVEKLEYYVENNMKIEIDQRRSKVATAELELKKIVQKNVKDLICYIFPVCKIDAISKSTEEIESTDTVTALAEATRTSYVRGKWVFMDSTGDLHYRIVAPTLPGSGDYTAYCDWVAANKNDVPANEKLNDNQAYNISAALCYTTQLVNLLAFYLDILLPNRLSYVDFCSTDISDQKFYKKISKLNTNILYLCFSQGVDTSLLNPKHTLCNLLHLVNYSHLGRTEPFEIDSNMFFSLENYSTCEKTDELSEDEENDVPSEWEAIPLVPCPESNPGCSAFSMQQMPSMQATTSMAGGLVTSLASMWRGWTGNR</sequence>
<dbReference type="GO" id="GO:0043495">
    <property type="term" value="F:protein-membrane adaptor activity"/>
    <property type="evidence" value="ECO:0007669"/>
    <property type="project" value="TreeGrafter"/>
</dbReference>
<keyword evidence="1" id="KW-0175">Coiled coil</keyword>
<dbReference type="Proteomes" id="UP001359485">
    <property type="component" value="Unassembled WGS sequence"/>
</dbReference>
<dbReference type="AlphaFoldDB" id="A0AAN8SG90"/>
<dbReference type="InterPro" id="IPR018791">
    <property type="entry name" value="UV_resistance/autophagy_Atg14"/>
</dbReference>
<reference evidence="3 5" key="1">
    <citation type="submission" date="2023-10" db="EMBL/GenBank/DDBJ databases">
        <title>Genomes of two closely related lineages of the louse Polyplax serrata with different host specificities.</title>
        <authorList>
            <person name="Martinu J."/>
            <person name="Tarabai H."/>
            <person name="Stefka J."/>
            <person name="Hypsa V."/>
        </authorList>
    </citation>
    <scope>NUCLEOTIDE SEQUENCE [LARGE SCALE GENOMIC DNA]</scope>
    <source>
        <strain evidence="2">98ZLc_SE</strain>
        <strain evidence="3">HR10_N</strain>
    </source>
</reference>
<dbReference type="PANTHER" id="PTHR13664:SF0">
    <property type="entry name" value="BECLIN 1-ASSOCIATED AUTOPHAGY-RELATED KEY REGULATOR"/>
    <property type="match status" value="1"/>
</dbReference>
<dbReference type="GO" id="GO:0000045">
    <property type="term" value="P:autophagosome assembly"/>
    <property type="evidence" value="ECO:0007669"/>
    <property type="project" value="TreeGrafter"/>
</dbReference>
<accession>A0AAN8SG90</accession>
<dbReference type="GO" id="GO:0009267">
    <property type="term" value="P:cellular response to starvation"/>
    <property type="evidence" value="ECO:0007669"/>
    <property type="project" value="TreeGrafter"/>
</dbReference>
<dbReference type="GO" id="GO:0035032">
    <property type="term" value="C:phosphatidylinositol 3-kinase complex, class III"/>
    <property type="evidence" value="ECO:0007669"/>
    <property type="project" value="TreeGrafter"/>
</dbReference>
<dbReference type="GO" id="GO:0005776">
    <property type="term" value="C:autophagosome"/>
    <property type="evidence" value="ECO:0007669"/>
    <property type="project" value="TreeGrafter"/>
</dbReference>
<protein>
    <recommendedName>
        <fullName evidence="6">Beclin 1-associated autophagy-related key regulator</fullName>
    </recommendedName>
</protein>
<evidence type="ECO:0000313" key="2">
    <source>
        <dbReference type="EMBL" id="KAK6633855.1"/>
    </source>
</evidence>
<dbReference type="PANTHER" id="PTHR13664">
    <property type="entry name" value="BECLIN 1-ASSOCIATED AUTOPHAGY-RELATED KEY REGULATOR"/>
    <property type="match status" value="1"/>
</dbReference>
<dbReference type="Pfam" id="PF10186">
    <property type="entry name" value="ATG14"/>
    <property type="match status" value="1"/>
</dbReference>
<keyword evidence="4" id="KW-1185">Reference proteome</keyword>
<dbReference type="EMBL" id="JAWJWF010000004">
    <property type="protein sequence ID" value="KAK6633855.1"/>
    <property type="molecule type" value="Genomic_DNA"/>
</dbReference>
<organism evidence="3 5">
    <name type="scientific">Polyplax serrata</name>
    <name type="common">Common mouse louse</name>
    <dbReference type="NCBI Taxonomy" id="468196"/>
    <lineage>
        <taxon>Eukaryota</taxon>
        <taxon>Metazoa</taxon>
        <taxon>Ecdysozoa</taxon>
        <taxon>Arthropoda</taxon>
        <taxon>Hexapoda</taxon>
        <taxon>Insecta</taxon>
        <taxon>Pterygota</taxon>
        <taxon>Neoptera</taxon>
        <taxon>Paraneoptera</taxon>
        <taxon>Psocodea</taxon>
        <taxon>Troctomorpha</taxon>
        <taxon>Phthiraptera</taxon>
        <taxon>Anoplura</taxon>
        <taxon>Polyplacidae</taxon>
        <taxon>Polyplax</taxon>
    </lineage>
</organism>
<dbReference type="GO" id="GO:0035014">
    <property type="term" value="F:phosphatidylinositol 3-kinase regulator activity"/>
    <property type="evidence" value="ECO:0007669"/>
    <property type="project" value="TreeGrafter"/>
</dbReference>
<dbReference type="GO" id="GO:0000423">
    <property type="term" value="P:mitophagy"/>
    <property type="evidence" value="ECO:0007669"/>
    <property type="project" value="TreeGrafter"/>
</dbReference>
<dbReference type="GO" id="GO:0097629">
    <property type="term" value="C:extrinsic component of omegasome membrane"/>
    <property type="evidence" value="ECO:0007669"/>
    <property type="project" value="TreeGrafter"/>
</dbReference>
<evidence type="ECO:0000256" key="1">
    <source>
        <dbReference type="ARBA" id="ARBA00023054"/>
    </source>
</evidence>